<dbReference type="NCBIfam" id="TIGR03105">
    <property type="entry name" value="gln_synth_III"/>
    <property type="match status" value="1"/>
</dbReference>
<dbReference type="Pfam" id="PF00120">
    <property type="entry name" value="Gln-synt_C"/>
    <property type="match status" value="1"/>
</dbReference>
<keyword evidence="2 7" id="KW-0436">Ligase</keyword>
<comment type="caution">
    <text evidence="7">The sequence shown here is derived from an EMBL/GenBank/DDBJ whole genome shotgun (WGS) entry which is preliminary data.</text>
</comment>
<dbReference type="PANTHER" id="PTHR43785:SF12">
    <property type="entry name" value="TYPE-1 GLUTAMINE SYNTHETASE 2"/>
    <property type="match status" value="1"/>
</dbReference>
<evidence type="ECO:0000259" key="6">
    <source>
        <dbReference type="PROSITE" id="PS51987"/>
    </source>
</evidence>
<keyword evidence="3" id="KW-0460">Magnesium</keyword>
<dbReference type="EC" id="6.3.1.2" evidence="7"/>
<dbReference type="SMART" id="SM01230">
    <property type="entry name" value="Gln-synt_C"/>
    <property type="match status" value="1"/>
</dbReference>
<dbReference type="PROSITE" id="PS51987">
    <property type="entry name" value="GS_CATALYTIC"/>
    <property type="match status" value="1"/>
</dbReference>
<dbReference type="AlphaFoldDB" id="A0A845UBN0"/>
<dbReference type="Gene3D" id="3.10.20.70">
    <property type="entry name" value="Glutamine synthetase, N-terminal domain"/>
    <property type="match status" value="1"/>
</dbReference>
<dbReference type="EMBL" id="WNJL01000035">
    <property type="protein sequence ID" value="NDU42815.1"/>
    <property type="molecule type" value="Genomic_DNA"/>
</dbReference>
<name>A0A845UBN0_9PROT</name>
<reference evidence="7" key="1">
    <citation type="submission" date="2019-11" db="EMBL/GenBank/DDBJ databases">
        <title>Acidithiobacillus ferrianus sp. nov.: a facultatively anaerobic and extremely acidophilic chemolithoautotroph.</title>
        <authorList>
            <person name="Norris P.R."/>
            <person name="Falagan C."/>
            <person name="Moya-Beltran A."/>
            <person name="Castro M."/>
            <person name="Quatrini R."/>
            <person name="Johnson D.B."/>
        </authorList>
    </citation>
    <scope>NUCLEOTIDE SEQUENCE [LARGE SCALE GENOMIC DNA]</scope>
    <source>
        <strain evidence="7">MG</strain>
    </source>
</reference>
<proteinExistence type="inferred from homology"/>
<accession>A0A845UBN0</accession>
<evidence type="ECO:0000313" key="7">
    <source>
        <dbReference type="EMBL" id="NDU42815.1"/>
    </source>
</evidence>
<dbReference type="RefSeq" id="WP_163098059.1">
    <property type="nucleotide sequence ID" value="NZ_CP127523.1"/>
</dbReference>
<evidence type="ECO:0000256" key="1">
    <source>
        <dbReference type="ARBA" id="ARBA00001946"/>
    </source>
</evidence>
<dbReference type="SUPFAM" id="SSF55931">
    <property type="entry name" value="Glutamine synthetase/guanido kinase"/>
    <property type="match status" value="1"/>
</dbReference>
<dbReference type="InterPro" id="IPR036651">
    <property type="entry name" value="Gln_synt_N_sf"/>
</dbReference>
<dbReference type="PROSITE" id="PS00181">
    <property type="entry name" value="GLNA_ATP"/>
    <property type="match status" value="1"/>
</dbReference>
<evidence type="ECO:0000256" key="3">
    <source>
        <dbReference type="ARBA" id="ARBA00022842"/>
    </source>
</evidence>
<dbReference type="PANTHER" id="PTHR43785">
    <property type="entry name" value="GAMMA-GLUTAMYLPUTRESCINE SYNTHETASE"/>
    <property type="match status" value="1"/>
</dbReference>
<evidence type="ECO:0000256" key="5">
    <source>
        <dbReference type="RuleBase" id="RU000384"/>
    </source>
</evidence>
<evidence type="ECO:0000256" key="2">
    <source>
        <dbReference type="ARBA" id="ARBA00022598"/>
    </source>
</evidence>
<comment type="cofactor">
    <cofactor evidence="1">
        <name>Mg(2+)</name>
        <dbReference type="ChEBI" id="CHEBI:18420"/>
    </cofactor>
</comment>
<dbReference type="GO" id="GO:0006542">
    <property type="term" value="P:glutamine biosynthetic process"/>
    <property type="evidence" value="ECO:0007669"/>
    <property type="project" value="InterPro"/>
</dbReference>
<dbReference type="InterPro" id="IPR017536">
    <property type="entry name" value="Glutamine_synthetase_typeIII"/>
</dbReference>
<evidence type="ECO:0000256" key="4">
    <source>
        <dbReference type="PROSITE-ProRule" id="PRU01331"/>
    </source>
</evidence>
<dbReference type="SUPFAM" id="SSF54368">
    <property type="entry name" value="Glutamine synthetase, N-terminal domain"/>
    <property type="match status" value="1"/>
</dbReference>
<protein>
    <submittedName>
        <fullName evidence="7">Type III glutamate--ammonia ligase</fullName>
        <ecNumber evidence="7">6.3.1.2</ecNumber>
    </submittedName>
</protein>
<comment type="similarity">
    <text evidence="4 5">Belongs to the glutamine synthetase family.</text>
</comment>
<dbReference type="InterPro" id="IPR014746">
    <property type="entry name" value="Gln_synth/guanido_kin_cat_dom"/>
</dbReference>
<sequence>MKDIDSNTNLTSIHEVKYYIASFVDIHGISKAKMVPADHLEEMKNGSEMFTGAALDGVPQNVNDDEVAAHPDLSRSITLPWNKSIVWCPSDLYVKDKSFEACSRTILKRVIAEALDYGLSFNLGIEAEFFIFKGTHSDFTPLSERDNLGKAAYDVRLLLDNIDIVNEIVTAMNELGWGVYSFDHEDANGQVEIDFNFSDVLTMCDRFVFLRFMAGEIARKHGAFVSFMPKPLAHLTGSGAHFNMSATDKNGNNVFKSDSQNGQVSDLAKFFSGGIIKHAAAITAVIAPTVNSYKRLTKRTSASGFTWAPIVASFGSNNRTNMLRTPMAGNRVECRAVDSSVNPYLAAALLISAGLEGVKNEISPGEHYTENLYEVSVDQLEKQGVKFLPKSLIEAITAFEASDLAHRVFGESMFHSYCKYKKQEWEEYHQYVSEWEISRYLKMF</sequence>
<dbReference type="InterPro" id="IPR027303">
    <property type="entry name" value="Gln_synth_gly_rich_site"/>
</dbReference>
<gene>
    <name evidence="7" type="primary">glnT</name>
    <name evidence="7" type="ORF">GL267_09235</name>
</gene>
<organism evidence="7">
    <name type="scientific">Acidithiobacillus ferrianus</name>
    <dbReference type="NCBI Taxonomy" id="2678518"/>
    <lineage>
        <taxon>Bacteria</taxon>
        <taxon>Pseudomonadati</taxon>
        <taxon>Pseudomonadota</taxon>
        <taxon>Acidithiobacillia</taxon>
        <taxon>Acidithiobacillales</taxon>
        <taxon>Acidithiobacillaceae</taxon>
        <taxon>Acidithiobacillus</taxon>
    </lineage>
</organism>
<dbReference type="InterPro" id="IPR008146">
    <property type="entry name" value="Gln_synth_cat_dom"/>
</dbReference>
<dbReference type="GO" id="GO:0004356">
    <property type="term" value="F:glutamine synthetase activity"/>
    <property type="evidence" value="ECO:0007669"/>
    <property type="project" value="UniProtKB-EC"/>
</dbReference>
<feature type="domain" description="GS catalytic" evidence="6">
    <location>
        <begin position="103"/>
        <end position="444"/>
    </location>
</feature>
<dbReference type="Gene3D" id="3.30.590.10">
    <property type="entry name" value="Glutamine synthetase/guanido kinase, catalytic domain"/>
    <property type="match status" value="1"/>
</dbReference>